<feature type="transmembrane region" description="Helical" evidence="1">
    <location>
        <begin position="17"/>
        <end position="39"/>
    </location>
</feature>
<protein>
    <recommendedName>
        <fullName evidence="4">PH domain-containing protein</fullName>
    </recommendedName>
</protein>
<evidence type="ECO:0000256" key="1">
    <source>
        <dbReference type="SAM" id="Phobius"/>
    </source>
</evidence>
<evidence type="ECO:0000313" key="2">
    <source>
        <dbReference type="EMBL" id="MDQ7877436.1"/>
    </source>
</evidence>
<evidence type="ECO:0008006" key="4">
    <source>
        <dbReference type="Google" id="ProtNLM"/>
    </source>
</evidence>
<feature type="transmembrane region" description="Helical" evidence="1">
    <location>
        <begin position="45"/>
        <end position="67"/>
    </location>
</feature>
<gene>
    <name evidence="2" type="ORF">Q9R08_05540</name>
</gene>
<name>A0ABU0Z0S9_9MICO</name>
<keyword evidence="1" id="KW-1133">Transmembrane helix</keyword>
<proteinExistence type="predicted"/>
<accession>A0ABU0Z0S9</accession>
<evidence type="ECO:0000313" key="3">
    <source>
        <dbReference type="Proteomes" id="UP001235133"/>
    </source>
</evidence>
<organism evidence="2 3">
    <name type="scientific">Microbacterium psychrotolerans</name>
    <dbReference type="NCBI Taxonomy" id="3068321"/>
    <lineage>
        <taxon>Bacteria</taxon>
        <taxon>Bacillati</taxon>
        <taxon>Actinomycetota</taxon>
        <taxon>Actinomycetes</taxon>
        <taxon>Micrococcales</taxon>
        <taxon>Microbacteriaceae</taxon>
        <taxon>Microbacterium</taxon>
    </lineage>
</organism>
<reference evidence="2 3" key="1">
    <citation type="submission" date="2023-08" db="EMBL/GenBank/DDBJ databases">
        <title>Microbacterium psychrotolerans sp. nov., a psychrotolerant bacterium isolated from soil in Heilongjiang Province, China.</title>
        <authorList>
            <person name="An P."/>
            <person name="Zhao D."/>
            <person name="Xiang H."/>
        </authorList>
    </citation>
    <scope>NUCLEOTIDE SEQUENCE [LARGE SCALE GENOMIC DNA]</scope>
    <source>
        <strain evidence="2 3">QXD-8</strain>
    </source>
</reference>
<dbReference type="EMBL" id="JAVFWO010000002">
    <property type="protein sequence ID" value="MDQ7877436.1"/>
    <property type="molecule type" value="Genomic_DNA"/>
</dbReference>
<keyword evidence="1" id="KW-0812">Transmembrane</keyword>
<keyword evidence="1" id="KW-0472">Membrane</keyword>
<sequence length="166" mass="18807">MTQAPDVYRSKTWRVRLWIQAGCVLQAVGWVALFGVLGIRGNEGLLTWAAAVGFVVVVPFLALWPAIRLRRDGALVLRGWTQVRRAHVAEIARLSMTEYGLRFEFEDGRTFTSVIFQATHYFRRPRVLEFIDALRGDGETLYDPWDVLKPGGIELYSLPGDDRPGD</sequence>
<comment type="caution">
    <text evidence="2">The sequence shown here is derived from an EMBL/GenBank/DDBJ whole genome shotgun (WGS) entry which is preliminary data.</text>
</comment>
<keyword evidence="3" id="KW-1185">Reference proteome</keyword>
<dbReference type="RefSeq" id="WP_308866878.1">
    <property type="nucleotide sequence ID" value="NZ_JAVFWO010000002.1"/>
</dbReference>
<dbReference type="Proteomes" id="UP001235133">
    <property type="component" value="Unassembled WGS sequence"/>
</dbReference>